<dbReference type="SMART" id="SM00448">
    <property type="entry name" value="REC"/>
    <property type="match status" value="1"/>
</dbReference>
<evidence type="ECO:0000256" key="5">
    <source>
        <dbReference type="PROSITE-ProRule" id="PRU00169"/>
    </source>
</evidence>
<name>A0AAW5KCG1_9FIRM</name>
<dbReference type="PROSITE" id="PS50110">
    <property type="entry name" value="RESPONSE_REGULATORY"/>
    <property type="match status" value="1"/>
</dbReference>
<dbReference type="Gene3D" id="3.40.50.2300">
    <property type="match status" value="1"/>
</dbReference>
<evidence type="ECO:0000313" key="8">
    <source>
        <dbReference type="Proteomes" id="UP001205063"/>
    </source>
</evidence>
<keyword evidence="3" id="KW-0902">Two-component regulatory system</keyword>
<keyword evidence="2 5" id="KW-0597">Phosphoprotein</keyword>
<dbReference type="RefSeq" id="WP_185916654.1">
    <property type="nucleotide sequence ID" value="NZ_JACMSD010000010.1"/>
</dbReference>
<sequence length="129" mass="13781">MSERKVMIVDDALFMRTMLRKALAGAENLEVLEAADGPAAVQLYREQHPMLVLLDISMPGMNGIEVLKAIRAFDADACVVMCSAIGQESMILEAVNSGAADFIVKPFKTEQILAAVELASARQDGGGAQ</sequence>
<reference evidence="7" key="1">
    <citation type="submission" date="2022-06" db="EMBL/GenBank/DDBJ databases">
        <title>Isolation of gut microbiota from human fecal samples.</title>
        <authorList>
            <person name="Pamer E.G."/>
            <person name="Barat B."/>
            <person name="Waligurski E."/>
            <person name="Medina S."/>
            <person name="Paddock L."/>
            <person name="Mostad J."/>
        </authorList>
    </citation>
    <scope>NUCLEOTIDE SEQUENCE</scope>
    <source>
        <strain evidence="7">DFI.7.96</strain>
    </source>
</reference>
<comment type="function">
    <text evidence="4">May play the central regulatory role in sporulation. It may be an element of the effector pathway responsible for the activation of sporulation genes in response to nutritional stress. Spo0A may act in concert with spo0H (a sigma factor) to control the expression of some genes that are critical to the sporulation process.</text>
</comment>
<dbReference type="InterPro" id="IPR001789">
    <property type="entry name" value="Sig_transdc_resp-reg_receiver"/>
</dbReference>
<accession>A0AAW5KCG1</accession>
<proteinExistence type="predicted"/>
<dbReference type="PANTHER" id="PTHR44591:SF14">
    <property type="entry name" value="PROTEIN PILG"/>
    <property type="match status" value="1"/>
</dbReference>
<feature type="domain" description="Response regulatory" evidence="6">
    <location>
        <begin position="5"/>
        <end position="120"/>
    </location>
</feature>
<evidence type="ECO:0000256" key="1">
    <source>
        <dbReference type="ARBA" id="ARBA00018672"/>
    </source>
</evidence>
<dbReference type="PANTHER" id="PTHR44591">
    <property type="entry name" value="STRESS RESPONSE REGULATOR PROTEIN 1"/>
    <property type="match status" value="1"/>
</dbReference>
<dbReference type="Proteomes" id="UP001205063">
    <property type="component" value="Unassembled WGS sequence"/>
</dbReference>
<dbReference type="Pfam" id="PF00072">
    <property type="entry name" value="Response_reg"/>
    <property type="match status" value="1"/>
</dbReference>
<evidence type="ECO:0000256" key="4">
    <source>
        <dbReference type="ARBA" id="ARBA00024867"/>
    </source>
</evidence>
<organism evidence="7 8">
    <name type="scientific">Bittarella massiliensis</name>
    <name type="common">ex Durand et al. 2017</name>
    <dbReference type="NCBI Taxonomy" id="1720313"/>
    <lineage>
        <taxon>Bacteria</taxon>
        <taxon>Bacillati</taxon>
        <taxon>Bacillota</taxon>
        <taxon>Clostridia</taxon>
        <taxon>Eubacteriales</taxon>
        <taxon>Oscillospiraceae</taxon>
        <taxon>Bittarella (ex Durand et al. 2017)</taxon>
    </lineage>
</organism>
<dbReference type="InterPro" id="IPR050595">
    <property type="entry name" value="Bact_response_regulator"/>
</dbReference>
<dbReference type="InterPro" id="IPR011006">
    <property type="entry name" value="CheY-like_superfamily"/>
</dbReference>
<gene>
    <name evidence="7" type="ORF">NE646_12805</name>
</gene>
<evidence type="ECO:0000259" key="6">
    <source>
        <dbReference type="PROSITE" id="PS50110"/>
    </source>
</evidence>
<dbReference type="EMBL" id="JANGAB010000010">
    <property type="protein sequence ID" value="MCQ4950537.1"/>
    <property type="molecule type" value="Genomic_DNA"/>
</dbReference>
<feature type="modified residue" description="4-aspartylphosphate" evidence="5">
    <location>
        <position position="55"/>
    </location>
</feature>
<evidence type="ECO:0000313" key="7">
    <source>
        <dbReference type="EMBL" id="MCQ4950537.1"/>
    </source>
</evidence>
<dbReference type="GO" id="GO:0000160">
    <property type="term" value="P:phosphorelay signal transduction system"/>
    <property type="evidence" value="ECO:0007669"/>
    <property type="project" value="UniProtKB-KW"/>
</dbReference>
<evidence type="ECO:0000256" key="2">
    <source>
        <dbReference type="ARBA" id="ARBA00022553"/>
    </source>
</evidence>
<dbReference type="SUPFAM" id="SSF52172">
    <property type="entry name" value="CheY-like"/>
    <property type="match status" value="1"/>
</dbReference>
<protein>
    <recommendedName>
        <fullName evidence="1">Stage 0 sporulation protein A homolog</fullName>
    </recommendedName>
</protein>
<dbReference type="AlphaFoldDB" id="A0AAW5KCG1"/>
<evidence type="ECO:0000256" key="3">
    <source>
        <dbReference type="ARBA" id="ARBA00023012"/>
    </source>
</evidence>
<comment type="caution">
    <text evidence="7">The sequence shown here is derived from an EMBL/GenBank/DDBJ whole genome shotgun (WGS) entry which is preliminary data.</text>
</comment>